<gene>
    <name evidence="8" type="primary">PMP2-B</name>
    <name evidence="9" type="synonym">AUGUSTUS-3.0.2_03275</name>
    <name evidence="9" type="ORF">TcasGA2_TC003275</name>
</gene>
<dbReference type="AlphaFoldDB" id="D1MAJ2"/>
<feature type="domain" description="Chitin-binding type-2" evidence="7">
    <location>
        <begin position="29"/>
        <end position="86"/>
    </location>
</feature>
<dbReference type="SUPFAM" id="SSF57625">
    <property type="entry name" value="Invertebrate chitin-binding proteins"/>
    <property type="match status" value="2"/>
</dbReference>
<keyword evidence="3" id="KW-0677">Repeat</keyword>
<evidence type="ECO:0000313" key="10">
    <source>
        <dbReference type="Proteomes" id="UP000007266"/>
    </source>
</evidence>
<dbReference type="HOGENOM" id="CLU_1682355_0_0_1"/>
<reference evidence="9 10" key="3">
    <citation type="journal article" date="2010" name="Nucleic Acids Res.">
        <title>BeetleBase in 2010: revisions to provide comprehensive genomic information for Tribolium castaneum.</title>
        <authorList>
            <person name="Kim H.S."/>
            <person name="Murphy T."/>
            <person name="Xia J."/>
            <person name="Caragea D."/>
            <person name="Park Y."/>
            <person name="Beeman R.W."/>
            <person name="Lorenzen M.D."/>
            <person name="Butcher S."/>
            <person name="Manak J.R."/>
            <person name="Brown S.J."/>
        </authorList>
    </citation>
    <scope>GENOME REANNOTATION</scope>
    <source>
        <strain evidence="9 10">Georgia GA2</strain>
    </source>
</reference>
<evidence type="ECO:0000256" key="3">
    <source>
        <dbReference type="ARBA" id="ARBA00022737"/>
    </source>
</evidence>
<name>D1MAJ2_TRICA</name>
<keyword evidence="4" id="KW-1015">Disulfide bond</keyword>
<reference evidence="9 10" key="1">
    <citation type="journal article" date="2008" name="Nature">
        <title>The genome of the model beetle and pest Tribolium castaneum.</title>
        <authorList>
            <consortium name="Tribolium Genome Sequencing Consortium"/>
            <person name="Richards S."/>
            <person name="Gibbs R.A."/>
            <person name="Weinstock G.M."/>
            <person name="Brown S.J."/>
            <person name="Denell R."/>
            <person name="Beeman R.W."/>
            <person name="Gibbs R."/>
            <person name="Beeman R.W."/>
            <person name="Brown S.J."/>
            <person name="Bucher G."/>
            <person name="Friedrich M."/>
            <person name="Grimmelikhuijzen C.J."/>
            <person name="Klingler M."/>
            <person name="Lorenzen M."/>
            <person name="Richards S."/>
            <person name="Roth S."/>
            <person name="Schroder R."/>
            <person name="Tautz D."/>
            <person name="Zdobnov E.M."/>
            <person name="Muzny D."/>
            <person name="Gibbs R.A."/>
            <person name="Weinstock G.M."/>
            <person name="Attaway T."/>
            <person name="Bell S."/>
            <person name="Buhay C.J."/>
            <person name="Chandrabose M.N."/>
            <person name="Chavez D."/>
            <person name="Clerk-Blankenburg K.P."/>
            <person name="Cree A."/>
            <person name="Dao M."/>
            <person name="Davis C."/>
            <person name="Chacko J."/>
            <person name="Dinh H."/>
            <person name="Dugan-Rocha S."/>
            <person name="Fowler G."/>
            <person name="Garner T.T."/>
            <person name="Garnes J."/>
            <person name="Gnirke A."/>
            <person name="Hawes A."/>
            <person name="Hernandez J."/>
            <person name="Hines S."/>
            <person name="Holder M."/>
            <person name="Hume J."/>
            <person name="Jhangiani S.N."/>
            <person name="Joshi V."/>
            <person name="Khan Z.M."/>
            <person name="Jackson L."/>
            <person name="Kovar C."/>
            <person name="Kowis A."/>
            <person name="Lee S."/>
            <person name="Lewis L.R."/>
            <person name="Margolis J."/>
            <person name="Morgan M."/>
            <person name="Nazareth L.V."/>
            <person name="Nguyen N."/>
            <person name="Okwuonu G."/>
            <person name="Parker D."/>
            <person name="Richards S."/>
            <person name="Ruiz S.J."/>
            <person name="Santibanez J."/>
            <person name="Savard J."/>
            <person name="Scherer S.E."/>
            <person name="Schneider B."/>
            <person name="Sodergren E."/>
            <person name="Tautz D."/>
            <person name="Vattahil S."/>
            <person name="Villasana D."/>
            <person name="White C.S."/>
            <person name="Wright R."/>
            <person name="Park Y."/>
            <person name="Beeman R.W."/>
            <person name="Lord J."/>
            <person name="Oppert B."/>
            <person name="Lorenzen M."/>
            <person name="Brown S."/>
            <person name="Wang L."/>
            <person name="Savard J."/>
            <person name="Tautz D."/>
            <person name="Richards S."/>
            <person name="Weinstock G."/>
            <person name="Gibbs R.A."/>
            <person name="Liu Y."/>
            <person name="Worley K."/>
            <person name="Weinstock G."/>
            <person name="Elsik C.G."/>
            <person name="Reese J.T."/>
            <person name="Elhaik E."/>
            <person name="Landan G."/>
            <person name="Graur D."/>
            <person name="Arensburger P."/>
            <person name="Atkinson P."/>
            <person name="Beeman R.W."/>
            <person name="Beidler J."/>
            <person name="Brown S.J."/>
            <person name="Demuth J.P."/>
            <person name="Drury D.W."/>
            <person name="Du Y.Z."/>
            <person name="Fujiwara H."/>
            <person name="Lorenzen M."/>
            <person name="Maselli V."/>
            <person name="Osanai M."/>
            <person name="Park Y."/>
            <person name="Robertson H.M."/>
            <person name="Tu Z."/>
            <person name="Wang J.J."/>
            <person name="Wang S."/>
            <person name="Richards S."/>
            <person name="Song H."/>
            <person name="Zhang L."/>
            <person name="Sodergren E."/>
            <person name="Werner D."/>
            <person name="Stanke M."/>
            <person name="Morgenstern B."/>
            <person name="Solovyev V."/>
            <person name="Kosarev P."/>
            <person name="Brown G."/>
            <person name="Chen H.C."/>
            <person name="Ermolaeva O."/>
            <person name="Hlavina W."/>
            <person name="Kapustin Y."/>
            <person name="Kiryutin B."/>
            <person name="Kitts P."/>
            <person name="Maglott D."/>
            <person name="Pruitt K."/>
            <person name="Sapojnikov V."/>
            <person name="Souvorov A."/>
            <person name="Mackey A.J."/>
            <person name="Waterhouse R.M."/>
            <person name="Wyder S."/>
            <person name="Zdobnov E.M."/>
            <person name="Zdobnov E.M."/>
            <person name="Wyder S."/>
            <person name="Kriventseva E.V."/>
            <person name="Kadowaki T."/>
            <person name="Bork P."/>
            <person name="Aranda M."/>
            <person name="Bao R."/>
            <person name="Beermann A."/>
            <person name="Berns N."/>
            <person name="Bolognesi R."/>
            <person name="Bonneton F."/>
            <person name="Bopp D."/>
            <person name="Brown S.J."/>
            <person name="Bucher G."/>
            <person name="Butts T."/>
            <person name="Chaumot A."/>
            <person name="Denell R.E."/>
            <person name="Ferrier D.E."/>
            <person name="Friedrich M."/>
            <person name="Gordon C.M."/>
            <person name="Jindra M."/>
            <person name="Klingler M."/>
            <person name="Lan Q."/>
            <person name="Lattorff H.M."/>
            <person name="Laudet V."/>
            <person name="von Levetsow C."/>
            <person name="Liu Z."/>
            <person name="Lutz R."/>
            <person name="Lynch J.A."/>
            <person name="da Fonseca R.N."/>
            <person name="Posnien N."/>
            <person name="Reuter R."/>
            <person name="Roth S."/>
            <person name="Savard J."/>
            <person name="Schinko J.B."/>
            <person name="Schmitt C."/>
            <person name="Schoppmeier M."/>
            <person name="Schroder R."/>
            <person name="Shippy T.D."/>
            <person name="Simonnet F."/>
            <person name="Marques-Souza H."/>
            <person name="Tautz D."/>
            <person name="Tomoyasu Y."/>
            <person name="Trauner J."/>
            <person name="Van der Zee M."/>
            <person name="Vervoort M."/>
            <person name="Wittkopp N."/>
            <person name="Wimmer E.A."/>
            <person name="Yang X."/>
            <person name="Jones A.K."/>
            <person name="Sattelle D.B."/>
            <person name="Ebert P.R."/>
            <person name="Nelson D."/>
            <person name="Scott J.G."/>
            <person name="Beeman R.W."/>
            <person name="Muthukrishnan S."/>
            <person name="Kramer K.J."/>
            <person name="Arakane Y."/>
            <person name="Beeman R.W."/>
            <person name="Zhu Q."/>
            <person name="Hogenkamp D."/>
            <person name="Dixit R."/>
            <person name="Oppert B."/>
            <person name="Jiang H."/>
            <person name="Zou Z."/>
            <person name="Marshall J."/>
            <person name="Elpidina E."/>
            <person name="Vinokurov K."/>
            <person name="Oppert C."/>
            <person name="Zou Z."/>
            <person name="Evans J."/>
            <person name="Lu Z."/>
            <person name="Zhao P."/>
            <person name="Sumathipala N."/>
            <person name="Altincicek B."/>
            <person name="Vilcinskas A."/>
            <person name="Williams M."/>
            <person name="Hultmark D."/>
            <person name="Hetru C."/>
            <person name="Jiang H."/>
            <person name="Grimmelikhuijzen C.J."/>
            <person name="Hauser F."/>
            <person name="Cazzamali G."/>
            <person name="Williamson M."/>
            <person name="Park Y."/>
            <person name="Li B."/>
            <person name="Tanaka Y."/>
            <person name="Predel R."/>
            <person name="Neupert S."/>
            <person name="Schachtner J."/>
            <person name="Verleyen P."/>
            <person name="Raible F."/>
            <person name="Bork P."/>
            <person name="Friedrich M."/>
            <person name="Walden K.K."/>
            <person name="Robertson H.M."/>
            <person name="Angeli S."/>
            <person name="Foret S."/>
            <person name="Bucher G."/>
            <person name="Schuetz S."/>
            <person name="Maleszka R."/>
            <person name="Wimmer E.A."/>
            <person name="Beeman R.W."/>
            <person name="Lorenzen M."/>
            <person name="Tomoyasu Y."/>
            <person name="Miller S.C."/>
            <person name="Grossmann D."/>
            <person name="Bucher G."/>
        </authorList>
    </citation>
    <scope>NUCLEOTIDE SEQUENCE [LARGE SCALE GENOMIC DNA]</scope>
    <source>
        <strain evidence="9 10">Georgia GA2</strain>
    </source>
</reference>
<dbReference type="RefSeq" id="NP_001161920.1">
    <property type="nucleotide sequence ID" value="NM_001168448.1"/>
</dbReference>
<feature type="signal peptide" evidence="6">
    <location>
        <begin position="1"/>
        <end position="20"/>
    </location>
</feature>
<evidence type="ECO:0000259" key="7">
    <source>
        <dbReference type="PROSITE" id="PS50940"/>
    </source>
</evidence>
<sequence>MKNQICSLVLVIFALSCARARQVATPDPGPTCPYPSTEIIYFPYEGDCTKYWECYSGHSYLYTCPAGLWWHQEISECDYPGDFCTDGTTQTDWTETTDSTPTIGPTTTNGDLPDCTGTGDDPVYYPYPGDCTKYYECANGRLYTYNCPPDLWWHQEISECDYPGDFCVPDTRGRN</sequence>
<protein>
    <submittedName>
        <fullName evidence="8">Peritrophic matrix protein 2-B</fullName>
    </submittedName>
</protein>
<dbReference type="Gene3D" id="2.170.140.10">
    <property type="entry name" value="Chitin binding domain"/>
    <property type="match status" value="2"/>
</dbReference>
<keyword evidence="2 6" id="KW-0732">Signal</keyword>
<dbReference type="CTD" id="662632"/>
<dbReference type="KEGG" id="tca:662632"/>
<evidence type="ECO:0000256" key="1">
    <source>
        <dbReference type="ARBA" id="ARBA00022669"/>
    </source>
</evidence>
<reference evidence="9" key="4">
    <citation type="submission" date="2014-11" db="EMBL/GenBank/DDBJ databases">
        <title>Tools and pipelines for BioNano data: molecule assembly pipeline and FASTA super scaffolding tool.</title>
        <authorList>
            <person name="Shelton J.M."/>
            <person name="Herndon N."/>
            <person name="Coleman C."/>
            <person name="Lu N."/>
            <person name="Brown S.J."/>
        </authorList>
    </citation>
    <scope>NUCLEOTIDE SEQUENCE</scope>
    <source>
        <strain evidence="9">Georgia GA2</strain>
    </source>
</reference>
<dbReference type="PANTHER" id="PTHR23301:SF106">
    <property type="entry name" value="CHITIN-BINDING TYPE-2 DOMAIN-CONTAINING PROTEIN-RELATED"/>
    <property type="match status" value="1"/>
</dbReference>
<dbReference type="CAZy" id="CBM14">
    <property type="family name" value="Carbohydrate-Binding Module Family 14"/>
</dbReference>
<dbReference type="EMBL" id="KQ971318">
    <property type="protein sequence ID" value="EFA00424.1"/>
    <property type="molecule type" value="Genomic_DNA"/>
</dbReference>
<dbReference type="OMA" id="ISECDYP"/>
<dbReference type="GO" id="GO:0008061">
    <property type="term" value="F:chitin binding"/>
    <property type="evidence" value="ECO:0000318"/>
    <property type="project" value="GO_Central"/>
</dbReference>
<evidence type="ECO:0000256" key="5">
    <source>
        <dbReference type="ARBA" id="ARBA00023180"/>
    </source>
</evidence>
<dbReference type="GO" id="GO:0005576">
    <property type="term" value="C:extracellular region"/>
    <property type="evidence" value="ECO:0007669"/>
    <property type="project" value="InterPro"/>
</dbReference>
<organism evidence="8">
    <name type="scientific">Tribolium castaneum</name>
    <name type="common">Red flour beetle</name>
    <dbReference type="NCBI Taxonomy" id="7070"/>
    <lineage>
        <taxon>Eukaryota</taxon>
        <taxon>Metazoa</taxon>
        <taxon>Ecdysozoa</taxon>
        <taxon>Arthropoda</taxon>
        <taxon>Hexapoda</taxon>
        <taxon>Insecta</taxon>
        <taxon>Pterygota</taxon>
        <taxon>Neoptera</taxon>
        <taxon>Endopterygota</taxon>
        <taxon>Coleoptera</taxon>
        <taxon>Polyphaga</taxon>
        <taxon>Cucujiformia</taxon>
        <taxon>Tenebrionidae</taxon>
        <taxon>Tenebrionidae incertae sedis</taxon>
        <taxon>Tribolium</taxon>
    </lineage>
</organism>
<dbReference type="GeneID" id="662632"/>
<dbReference type="PROSITE" id="PS50940">
    <property type="entry name" value="CHIT_BIND_II"/>
    <property type="match status" value="2"/>
</dbReference>
<evidence type="ECO:0000313" key="8">
    <source>
        <dbReference type="EMBL" id="ACY95483.1"/>
    </source>
</evidence>
<dbReference type="eggNOG" id="ENOG502RTF8">
    <property type="taxonomic scope" value="Eukaryota"/>
</dbReference>
<proteinExistence type="evidence at transcript level"/>
<evidence type="ECO:0000256" key="2">
    <source>
        <dbReference type="ARBA" id="ARBA00022729"/>
    </source>
</evidence>
<dbReference type="SMART" id="SM00494">
    <property type="entry name" value="ChtBD2"/>
    <property type="match status" value="2"/>
</dbReference>
<dbReference type="InterPro" id="IPR036508">
    <property type="entry name" value="Chitin-bd_dom_sf"/>
</dbReference>
<dbReference type="Proteomes" id="UP000007266">
    <property type="component" value="Linkage group 3"/>
</dbReference>
<feature type="domain" description="Chitin-binding type-2" evidence="7">
    <location>
        <begin position="112"/>
        <end position="169"/>
    </location>
</feature>
<dbReference type="GO" id="GO:0030312">
    <property type="term" value="C:external encapsulating structure"/>
    <property type="evidence" value="ECO:0000318"/>
    <property type="project" value="GO_Central"/>
</dbReference>
<dbReference type="InParanoid" id="D1MAJ2"/>
<feature type="chain" id="PRO_5010111145" evidence="6">
    <location>
        <begin position="21"/>
        <end position="175"/>
    </location>
</feature>
<keyword evidence="5" id="KW-0325">Glycoprotein</keyword>
<dbReference type="InterPro" id="IPR002557">
    <property type="entry name" value="Chitin-bd_dom"/>
</dbReference>
<dbReference type="PROSITE" id="PS51257">
    <property type="entry name" value="PROKAR_LIPOPROTEIN"/>
    <property type="match status" value="1"/>
</dbReference>
<evidence type="ECO:0000256" key="4">
    <source>
        <dbReference type="ARBA" id="ARBA00023157"/>
    </source>
</evidence>
<dbReference type="Pfam" id="PF01607">
    <property type="entry name" value="CBM_14"/>
    <property type="match status" value="2"/>
</dbReference>
<keyword evidence="1" id="KW-0147">Chitin-binding</keyword>
<accession>D1MAJ2</accession>
<evidence type="ECO:0000313" key="9">
    <source>
        <dbReference type="EMBL" id="EFA00424.1"/>
    </source>
</evidence>
<dbReference type="PANTHER" id="PTHR23301">
    <property type="entry name" value="CHITIN BINDING PERITROPHIN-A"/>
    <property type="match status" value="1"/>
</dbReference>
<keyword evidence="10" id="KW-1185">Reference proteome</keyword>
<evidence type="ECO:0000256" key="6">
    <source>
        <dbReference type="SAM" id="SignalP"/>
    </source>
</evidence>
<dbReference type="EMBL" id="GU128100">
    <property type="protein sequence ID" value="ACY95483.1"/>
    <property type="molecule type" value="mRNA"/>
</dbReference>
<reference evidence="8" key="2">
    <citation type="journal article" date="2010" name="Insect Biochem. Mol. Biol.">
        <title>Genes encoding proteins with peritrophin A-type chitin-binding domains in Tribolium castaneum are grouped into three distinct families based on phylogeny, expression and function.</title>
        <authorList>
            <person name="Jasrapuria S."/>
            <person name="Arakane Y."/>
            <person name="Osman G."/>
            <person name="Kramer K.J."/>
            <person name="Beeman R.W."/>
            <person name="Muthukrishnan S."/>
        </authorList>
    </citation>
    <scope>NUCLEOTIDE SEQUENCE</scope>
    <source>
        <strain evidence="8">Georgia-1</strain>
    </source>
</reference>
<dbReference type="InterPro" id="IPR051940">
    <property type="entry name" value="Chitin_bind-dev_reg"/>
</dbReference>
<dbReference type="OrthoDB" id="9987187at2759"/>